<dbReference type="AlphaFoldDB" id="A0A0U1Q153"/>
<dbReference type="InterPro" id="IPR007523">
    <property type="entry name" value="NDUFAF3/AAMDC"/>
</dbReference>
<dbReference type="RefSeq" id="WP_046741384.1">
    <property type="nucleotide sequence ID" value="NZ_LBNQ01000020.1"/>
</dbReference>
<protein>
    <recommendedName>
        <fullName evidence="3">Xcc1710-like domain-containing protein</fullName>
    </recommendedName>
</protein>
<dbReference type="Gene3D" id="3.40.1230.10">
    <property type="entry name" value="MTH938-like"/>
    <property type="match status" value="1"/>
</dbReference>
<dbReference type="OrthoDB" id="9800373at2"/>
<accession>A0A0U1Q153</accession>
<reference evidence="1 2" key="1">
    <citation type="submission" date="2015-05" db="EMBL/GenBank/DDBJ databases">
        <title>Draft genome sequence of Lampropedia sp. CT6, isolated from the microbial mat of a hot water spring, located at Manikaran, India.</title>
        <authorList>
            <person name="Tripathi C."/>
            <person name="Rani P."/>
            <person name="Mahato N.K."/>
            <person name="Lal R."/>
        </authorList>
    </citation>
    <scope>NUCLEOTIDE SEQUENCE [LARGE SCALE GENOMIC DNA]</scope>
    <source>
        <strain evidence="1 2">CT6</strain>
    </source>
</reference>
<name>A0A0U1Q153_9BURK</name>
<proteinExistence type="predicted"/>
<keyword evidence="2" id="KW-1185">Reference proteome</keyword>
<evidence type="ECO:0000313" key="1">
    <source>
        <dbReference type="EMBL" id="KKW68325.1"/>
    </source>
</evidence>
<dbReference type="Proteomes" id="UP000050580">
    <property type="component" value="Unassembled WGS sequence"/>
</dbReference>
<dbReference type="CDD" id="cd05560">
    <property type="entry name" value="Xcc1710_like"/>
    <property type="match status" value="1"/>
</dbReference>
<dbReference type="PANTHER" id="PTHR21192">
    <property type="entry name" value="NUCLEAR PROTEIN E3-3"/>
    <property type="match status" value="1"/>
</dbReference>
<gene>
    <name evidence="1" type="ORF">AAV94_05830</name>
</gene>
<organism evidence="1 2">
    <name type="scientific">Lampropedia cohaerens</name>
    <dbReference type="NCBI Taxonomy" id="1610491"/>
    <lineage>
        <taxon>Bacteria</taxon>
        <taxon>Pseudomonadati</taxon>
        <taxon>Pseudomonadota</taxon>
        <taxon>Betaproteobacteria</taxon>
        <taxon>Burkholderiales</taxon>
        <taxon>Comamonadaceae</taxon>
        <taxon>Lampropedia</taxon>
    </lineage>
</organism>
<dbReference type="SUPFAM" id="SSF64076">
    <property type="entry name" value="MTH938-like"/>
    <property type="match status" value="1"/>
</dbReference>
<dbReference type="PANTHER" id="PTHR21192:SF2">
    <property type="entry name" value="NADH DEHYDROGENASE [UBIQUINONE] 1 ALPHA SUBCOMPLEX ASSEMBLY FACTOR 3"/>
    <property type="match status" value="1"/>
</dbReference>
<evidence type="ECO:0008006" key="3">
    <source>
        <dbReference type="Google" id="ProtNLM"/>
    </source>
</evidence>
<comment type="caution">
    <text evidence="1">The sequence shown here is derived from an EMBL/GenBank/DDBJ whole genome shotgun (WGS) entry which is preliminary data.</text>
</comment>
<sequence length="125" mass="13713">MKLQADTPQPTSIIAYGEGWLQLPEHRYEQSVLLTSDGEHHVWACSSFEALTQQQMADLAVVARSAQVVLLGSGKRTRFPPAAWLRPFMAMQVGLESMDTAAACRTFNVLAGEGRKVVAALIVER</sequence>
<dbReference type="Pfam" id="PF04430">
    <property type="entry name" value="DUF498"/>
    <property type="match status" value="1"/>
</dbReference>
<dbReference type="InterPro" id="IPR036748">
    <property type="entry name" value="MTH938-like_sf"/>
</dbReference>
<dbReference type="STRING" id="1610491.AAV94_05830"/>
<evidence type="ECO:0000313" key="2">
    <source>
        <dbReference type="Proteomes" id="UP000050580"/>
    </source>
</evidence>
<dbReference type="EMBL" id="LBNQ01000020">
    <property type="protein sequence ID" value="KKW68325.1"/>
    <property type="molecule type" value="Genomic_DNA"/>
</dbReference>